<name>A0A1T5KDA3_9FIRM</name>
<proteinExistence type="predicted"/>
<dbReference type="AlphaFoldDB" id="A0A1T5KDA3"/>
<evidence type="ECO:0000313" key="2">
    <source>
        <dbReference type="EMBL" id="SKC61657.1"/>
    </source>
</evidence>
<evidence type="ECO:0000313" key="3">
    <source>
        <dbReference type="Proteomes" id="UP000190285"/>
    </source>
</evidence>
<gene>
    <name evidence="2" type="ORF">SAMN02194393_01704</name>
</gene>
<organism evidence="2 3">
    <name type="scientific">Maledivibacter halophilus</name>
    <dbReference type="NCBI Taxonomy" id="36842"/>
    <lineage>
        <taxon>Bacteria</taxon>
        <taxon>Bacillati</taxon>
        <taxon>Bacillota</taxon>
        <taxon>Clostridia</taxon>
        <taxon>Peptostreptococcales</taxon>
        <taxon>Caminicellaceae</taxon>
        <taxon>Maledivibacter</taxon>
    </lineage>
</organism>
<reference evidence="2 3" key="1">
    <citation type="submission" date="2017-02" db="EMBL/GenBank/DDBJ databases">
        <authorList>
            <person name="Peterson S.W."/>
        </authorList>
    </citation>
    <scope>NUCLEOTIDE SEQUENCE [LARGE SCALE GENOMIC DNA]</scope>
    <source>
        <strain evidence="2 3">M1</strain>
    </source>
</reference>
<dbReference type="RefSeq" id="WP_079490880.1">
    <property type="nucleotide sequence ID" value="NZ_FUZT01000004.1"/>
</dbReference>
<accession>A0A1T5KDA3</accession>
<dbReference type="InterPro" id="IPR050266">
    <property type="entry name" value="AB_hydrolase_sf"/>
</dbReference>
<dbReference type="Pfam" id="PF00561">
    <property type="entry name" value="Abhydrolase_1"/>
    <property type="match status" value="1"/>
</dbReference>
<dbReference type="STRING" id="36842.SAMN02194393_01704"/>
<dbReference type="EMBL" id="FUZT01000004">
    <property type="protein sequence ID" value="SKC61657.1"/>
    <property type="molecule type" value="Genomic_DNA"/>
</dbReference>
<dbReference type="InterPro" id="IPR029058">
    <property type="entry name" value="AB_hydrolase_fold"/>
</dbReference>
<sequence length="236" mass="28072">MHKKKYNIEGIPVIEWGERKSHVFIAVHGNMSNKEDTVIELLAENATKKGYQVISFDLPQHGERKDEDIPCKIQFCVQDLKKIISYVKQHWENISLFGCSMGAYFSLLAYREENLRQCLFLSPVVDMERIINNMMMWFDITPEMLKEKKEIQTPIGQVLYWDYYNYVKDHPVDTWETATSVLYGAKDEMCEFETIENFVKLFHCELEIMQEGEHYFHTDEQLKVYNNWLSKCIIER</sequence>
<dbReference type="PANTHER" id="PTHR43798:SF6">
    <property type="entry name" value="HYDROLASE, PUTATIVE (AFU_ORTHOLOGUE AFUA_4G13070)-RELATED"/>
    <property type="match status" value="1"/>
</dbReference>
<evidence type="ECO:0000259" key="1">
    <source>
        <dbReference type="Pfam" id="PF00561"/>
    </source>
</evidence>
<keyword evidence="3" id="KW-1185">Reference proteome</keyword>
<feature type="domain" description="AB hydrolase-1" evidence="1">
    <location>
        <begin position="24"/>
        <end position="150"/>
    </location>
</feature>
<dbReference type="Proteomes" id="UP000190285">
    <property type="component" value="Unassembled WGS sequence"/>
</dbReference>
<dbReference type="OrthoDB" id="358525at2"/>
<dbReference type="InterPro" id="IPR000073">
    <property type="entry name" value="AB_hydrolase_1"/>
</dbReference>
<protein>
    <recommendedName>
        <fullName evidence="1">AB hydrolase-1 domain-containing protein</fullName>
    </recommendedName>
</protein>
<dbReference type="PANTHER" id="PTHR43798">
    <property type="entry name" value="MONOACYLGLYCEROL LIPASE"/>
    <property type="match status" value="1"/>
</dbReference>
<dbReference type="SUPFAM" id="SSF53474">
    <property type="entry name" value="alpha/beta-Hydrolases"/>
    <property type="match status" value="1"/>
</dbReference>
<dbReference type="Gene3D" id="3.40.50.1820">
    <property type="entry name" value="alpha/beta hydrolase"/>
    <property type="match status" value="1"/>
</dbReference>